<accession>A0A975PG24</accession>
<reference evidence="1" key="1">
    <citation type="submission" date="2021-06" db="EMBL/GenBank/DDBJ databases">
        <title>Novel species in genus Arthrobacter.</title>
        <authorList>
            <person name="Zhang G."/>
        </authorList>
    </citation>
    <scope>NUCLEOTIDE SEQUENCE</scope>
    <source>
        <strain evidence="1">Zg-ZUI122</strain>
    </source>
</reference>
<evidence type="ECO:0000313" key="2">
    <source>
        <dbReference type="Proteomes" id="UP000680588"/>
    </source>
</evidence>
<proteinExistence type="predicted"/>
<evidence type="ECO:0000313" key="1">
    <source>
        <dbReference type="EMBL" id="QWQ36157.1"/>
    </source>
</evidence>
<protein>
    <submittedName>
        <fullName evidence="1">Uncharacterized protein</fullName>
    </submittedName>
</protein>
<gene>
    <name evidence="1" type="ORF">KG104_17260</name>
</gene>
<name>A0A975PG24_9MICC</name>
<dbReference type="AlphaFoldDB" id="A0A975PG24"/>
<dbReference type="KEGG" id="asun:KG104_17260"/>
<dbReference type="Proteomes" id="UP000680588">
    <property type="component" value="Chromosome"/>
</dbReference>
<organism evidence="1 2">
    <name type="scientific">Arthrobacter sunyaminii</name>
    <dbReference type="NCBI Taxonomy" id="2816859"/>
    <lineage>
        <taxon>Bacteria</taxon>
        <taxon>Bacillati</taxon>
        <taxon>Actinomycetota</taxon>
        <taxon>Actinomycetes</taxon>
        <taxon>Micrococcales</taxon>
        <taxon>Micrococcaceae</taxon>
        <taxon>Arthrobacter</taxon>
    </lineage>
</organism>
<dbReference type="RefSeq" id="WP_104053358.1">
    <property type="nucleotide sequence ID" value="NZ_CP076456.1"/>
</dbReference>
<sequence>MTSRNEFIVASTSQDLSEALGCSEDVVEDLRDKGIVASSGELWDVGPARDYLRDAAWAGGFWD</sequence>
<keyword evidence="2" id="KW-1185">Reference proteome</keyword>
<dbReference type="EMBL" id="CP076456">
    <property type="protein sequence ID" value="QWQ36157.1"/>
    <property type="molecule type" value="Genomic_DNA"/>
</dbReference>